<gene>
    <name evidence="1" type="ORF">SAMD00023353_3200930</name>
</gene>
<dbReference type="Gene3D" id="3.90.79.10">
    <property type="entry name" value="Nucleoside Triphosphate Pyrophosphohydrolase"/>
    <property type="match status" value="1"/>
</dbReference>
<evidence type="ECO:0000313" key="1">
    <source>
        <dbReference type="EMBL" id="GAW26455.1"/>
    </source>
</evidence>
<dbReference type="STRING" id="77044.A0A1S8A952"/>
<dbReference type="AlphaFoldDB" id="A0A1S8A952"/>
<dbReference type="OMA" id="TQCRALE"/>
<dbReference type="SUPFAM" id="SSF55811">
    <property type="entry name" value="Nudix"/>
    <property type="match status" value="1"/>
</dbReference>
<dbReference type="OrthoDB" id="10249920at2759"/>
<protein>
    <submittedName>
        <fullName evidence="1">Putative ADP-ribose pyrophosphatase</fullName>
    </submittedName>
</protein>
<evidence type="ECO:0000313" key="2">
    <source>
        <dbReference type="Proteomes" id="UP000054516"/>
    </source>
</evidence>
<sequence>MVQIEIDADRKENKNPVPKLEDGEFIECFWVPLKDLYEECRRLEAQGYAIDGKLGTFAEGLEAAKVWGV</sequence>
<proteinExistence type="predicted"/>
<name>A0A1S8A952_ROSNE</name>
<dbReference type="EMBL" id="DF977477">
    <property type="protein sequence ID" value="GAW26455.1"/>
    <property type="molecule type" value="Genomic_DNA"/>
</dbReference>
<dbReference type="Proteomes" id="UP000054516">
    <property type="component" value="Unassembled WGS sequence"/>
</dbReference>
<organism evidence="1">
    <name type="scientific">Rosellinia necatrix</name>
    <name type="common">White root-rot fungus</name>
    <dbReference type="NCBI Taxonomy" id="77044"/>
    <lineage>
        <taxon>Eukaryota</taxon>
        <taxon>Fungi</taxon>
        <taxon>Dikarya</taxon>
        <taxon>Ascomycota</taxon>
        <taxon>Pezizomycotina</taxon>
        <taxon>Sordariomycetes</taxon>
        <taxon>Xylariomycetidae</taxon>
        <taxon>Xylariales</taxon>
        <taxon>Xylariaceae</taxon>
        <taxon>Rosellinia</taxon>
    </lineage>
</organism>
<keyword evidence="2" id="KW-1185">Reference proteome</keyword>
<reference evidence="1" key="1">
    <citation type="submission" date="2016-03" db="EMBL/GenBank/DDBJ databases">
        <title>Draft genome sequence of Rosellinia necatrix.</title>
        <authorList>
            <person name="Kanematsu S."/>
        </authorList>
    </citation>
    <scope>NUCLEOTIDE SEQUENCE [LARGE SCALE GENOMIC DNA]</scope>
    <source>
        <strain evidence="1">W97</strain>
    </source>
</reference>
<accession>A0A1S8A952</accession>
<dbReference type="InterPro" id="IPR015797">
    <property type="entry name" value="NUDIX_hydrolase-like_dom_sf"/>
</dbReference>